<dbReference type="RefSeq" id="WP_193803374.1">
    <property type="nucleotide sequence ID" value="NZ_JADEZV010000001.1"/>
</dbReference>
<organism evidence="1 2">
    <name type="scientific">Fervidicoccus fontis</name>
    <dbReference type="NCBI Taxonomy" id="683846"/>
    <lineage>
        <taxon>Archaea</taxon>
        <taxon>Thermoproteota</taxon>
        <taxon>Thermoprotei</taxon>
        <taxon>Fervidicoccales</taxon>
        <taxon>Fervidicoccaceae</taxon>
        <taxon>Fervidicoccus</taxon>
    </lineage>
</organism>
<evidence type="ECO:0000313" key="2">
    <source>
        <dbReference type="Proteomes" id="UP000652307"/>
    </source>
</evidence>
<name>A0A843AGS2_9CREN</name>
<protein>
    <submittedName>
        <fullName evidence="1">Uncharacterized protein</fullName>
    </submittedName>
</protein>
<gene>
    <name evidence="1" type="ORF">IOK49_01700</name>
</gene>
<dbReference type="Proteomes" id="UP000652307">
    <property type="component" value="Unassembled WGS sequence"/>
</dbReference>
<reference evidence="1" key="1">
    <citation type="submission" date="2020-10" db="EMBL/GenBank/DDBJ databases">
        <title>Fervidococcus fontis strain 3639Fd - the first crenarchaeon capable of growth on lipids.</title>
        <authorList>
            <person name="Kochetkova T.V."/>
            <person name="Elcheninov A.G."/>
            <person name="Toschakov S.V."/>
            <person name="Kublanov I.V."/>
        </authorList>
    </citation>
    <scope>NUCLEOTIDE SEQUENCE</scope>
    <source>
        <strain evidence="1">3639Fd</strain>
    </source>
</reference>
<evidence type="ECO:0000313" key="1">
    <source>
        <dbReference type="EMBL" id="MBE9390799.1"/>
    </source>
</evidence>
<dbReference type="EMBL" id="JADEZV010000001">
    <property type="protein sequence ID" value="MBE9390799.1"/>
    <property type="molecule type" value="Genomic_DNA"/>
</dbReference>
<comment type="caution">
    <text evidence="1">The sequence shown here is derived from an EMBL/GenBank/DDBJ whole genome shotgun (WGS) entry which is preliminary data.</text>
</comment>
<dbReference type="AlphaFoldDB" id="A0A843AGS2"/>
<sequence length="695" mass="77522">MKVKFGYRVKGSFEIPFGNYRVELSPYDLESIVLKGYVLHPRITPRGILGNAWVESIENCENAVFLNEDVYICSALAGLSHEEMGVALIKGIKEYIVELGNGARYKGERAVFSSAAGASVIALYDPPYTHVFTATQEGSTVHERVYRGEPERVSIGYRSFSVVYRDGRSQIFHADEISEAGFPIDALAHCNGTVLGKSSGWLIWMDSEMPKPTTIVESEKISFIGFQSGLPIFKIENKLLRLEGGALINVEIPDASGFVTASNIIVIDRDDELFVYDANLKPYMKMRKDASSKCFAHESEVFCCTEGICGFLERGESELHASADISSGSHTLHIAATDFPFYVVSENEERRGGEIEIREERATILEPFEFLVELRHLLGSHKLYLLSPEAEVSIDAEAKILTSSGRHECGGTAYGKINVKRVEAPERIKLFALGKDLKEGESIELCLEKASEIINVEAFDAISNVRKEIANIKPSITYIGSPSSDIKVVHEYDESVIEIESDAEVRNPILHCRNGDFPLQGKISEVKGCVAPAFITYELYREGFIFLRRRDVVLKGLTDFLPLSIKESGLNEYSEGGFVVKIAVPELPNIDPLSSFKLKVGRGAELYFKSKQIGRIAILLGDRSFLKTAIVRAGMNVLYIPFSSSYFLTFDNGYRTYSYKLEVPIEELMRIAVKQAKALAMKTEQRINFINQQQL</sequence>
<proteinExistence type="predicted"/>
<accession>A0A843AGS2</accession>